<name>A0A4C1YC21_EUMVA</name>
<dbReference type="Proteomes" id="UP000299102">
    <property type="component" value="Unassembled WGS sequence"/>
</dbReference>
<gene>
    <name evidence="1" type="ORF">EVAR_50902_1</name>
</gene>
<evidence type="ECO:0000313" key="2">
    <source>
        <dbReference type="Proteomes" id="UP000299102"/>
    </source>
</evidence>
<evidence type="ECO:0000313" key="1">
    <source>
        <dbReference type="EMBL" id="GBP72600.1"/>
    </source>
</evidence>
<keyword evidence="2" id="KW-1185">Reference proteome</keyword>
<proteinExistence type="predicted"/>
<dbReference type="EMBL" id="BGZK01001151">
    <property type="protein sequence ID" value="GBP72600.1"/>
    <property type="molecule type" value="Genomic_DNA"/>
</dbReference>
<comment type="caution">
    <text evidence="1">The sequence shown here is derived from an EMBL/GenBank/DDBJ whole genome shotgun (WGS) entry which is preliminary data.</text>
</comment>
<sequence length="115" mass="13010">MRLTNVSMYVRGKAPVERRHQTQRTVQWSNGKLNRGTFEKTLQAFTSENSKAACHQHTPLRKTIINKPQKSDHVSSNGVEVENSDGVTYKSGRSVGVSAALGLRWHSHRFKKPPR</sequence>
<organism evidence="1 2">
    <name type="scientific">Eumeta variegata</name>
    <name type="common">Bagworm moth</name>
    <name type="synonym">Eumeta japonica</name>
    <dbReference type="NCBI Taxonomy" id="151549"/>
    <lineage>
        <taxon>Eukaryota</taxon>
        <taxon>Metazoa</taxon>
        <taxon>Ecdysozoa</taxon>
        <taxon>Arthropoda</taxon>
        <taxon>Hexapoda</taxon>
        <taxon>Insecta</taxon>
        <taxon>Pterygota</taxon>
        <taxon>Neoptera</taxon>
        <taxon>Endopterygota</taxon>
        <taxon>Lepidoptera</taxon>
        <taxon>Glossata</taxon>
        <taxon>Ditrysia</taxon>
        <taxon>Tineoidea</taxon>
        <taxon>Psychidae</taxon>
        <taxon>Oiketicinae</taxon>
        <taxon>Eumeta</taxon>
    </lineage>
</organism>
<accession>A0A4C1YC21</accession>
<reference evidence="1 2" key="1">
    <citation type="journal article" date="2019" name="Commun. Biol.">
        <title>The bagworm genome reveals a unique fibroin gene that provides high tensile strength.</title>
        <authorList>
            <person name="Kono N."/>
            <person name="Nakamura H."/>
            <person name="Ohtoshi R."/>
            <person name="Tomita M."/>
            <person name="Numata K."/>
            <person name="Arakawa K."/>
        </authorList>
    </citation>
    <scope>NUCLEOTIDE SEQUENCE [LARGE SCALE GENOMIC DNA]</scope>
</reference>
<dbReference type="AlphaFoldDB" id="A0A4C1YC21"/>
<protein>
    <submittedName>
        <fullName evidence="1">Uncharacterized protein</fullName>
    </submittedName>
</protein>